<keyword evidence="3" id="KW-1185">Reference proteome</keyword>
<dbReference type="EMBL" id="JAPEUR010000432">
    <property type="protein sequence ID" value="KAJ4309477.1"/>
    <property type="molecule type" value="Genomic_DNA"/>
</dbReference>
<dbReference type="OrthoDB" id="5401786at2759"/>
<organism evidence="2 3">
    <name type="scientific">Fusarium piperis</name>
    <dbReference type="NCBI Taxonomy" id="1435070"/>
    <lineage>
        <taxon>Eukaryota</taxon>
        <taxon>Fungi</taxon>
        <taxon>Dikarya</taxon>
        <taxon>Ascomycota</taxon>
        <taxon>Pezizomycotina</taxon>
        <taxon>Sordariomycetes</taxon>
        <taxon>Hypocreomycetidae</taxon>
        <taxon>Hypocreales</taxon>
        <taxon>Nectriaceae</taxon>
        <taxon>Fusarium</taxon>
        <taxon>Fusarium solani species complex</taxon>
    </lineage>
</organism>
<comment type="caution">
    <text evidence="2">The sequence shown here is derived from an EMBL/GenBank/DDBJ whole genome shotgun (WGS) entry which is preliminary data.</text>
</comment>
<dbReference type="AlphaFoldDB" id="A0A9W8W4A5"/>
<sequence length="315" mass="36374">MSSFLNNPQMSALPRGAGALQQRPVNPQQPGPAETTRPPILNLPSPDTLRQLLRNDKSTPFCQFPDQAAREREKLKRQRSCMRGGRRQTLPWDDSLDLWDNSYNNVRGRWIEQGIWREEWDQVWVKEREAEEWLEGTFPRFRKPEASRSKPGCCWGHEDVGPGPDSAPELGPKPCPTFINFGIHLDASGPTELPRRPIEIMQKRLGSSPNYLVPYPTARSSEASRPYRQFLYQTGKEREWIKDEVDYQAPGADFDPDAMAYETVKYNWIEDGIWRPAWEELPGRTWLHEDPLEGEEAVKVPSDSGRSLRWRVMGF</sequence>
<gene>
    <name evidence="2" type="ORF">N0V84_011481</name>
</gene>
<protein>
    <submittedName>
        <fullName evidence="2">Uncharacterized protein</fullName>
    </submittedName>
</protein>
<accession>A0A9W8W4A5</accession>
<reference evidence="2" key="1">
    <citation type="submission" date="2022-10" db="EMBL/GenBank/DDBJ databases">
        <title>Tapping the CABI collections for fungal endophytes: first genome assemblies for Collariella, Neodidymelliopsis, Ascochyta clinopodiicola, Didymella pomorum, Didymosphaeria variabile, Neocosmospora piperis and Neocucurbitaria cava.</title>
        <authorList>
            <person name="Hill R."/>
        </authorList>
    </citation>
    <scope>NUCLEOTIDE SEQUENCE</scope>
    <source>
        <strain evidence="2">IMI 366586</strain>
    </source>
</reference>
<feature type="compositionally biased region" description="Polar residues" evidence="1">
    <location>
        <begin position="1"/>
        <end position="10"/>
    </location>
</feature>
<dbReference type="Proteomes" id="UP001140502">
    <property type="component" value="Unassembled WGS sequence"/>
</dbReference>
<name>A0A9W8W4A5_9HYPO</name>
<evidence type="ECO:0000313" key="2">
    <source>
        <dbReference type="EMBL" id="KAJ4309477.1"/>
    </source>
</evidence>
<evidence type="ECO:0000313" key="3">
    <source>
        <dbReference type="Proteomes" id="UP001140502"/>
    </source>
</evidence>
<evidence type="ECO:0000256" key="1">
    <source>
        <dbReference type="SAM" id="MobiDB-lite"/>
    </source>
</evidence>
<proteinExistence type="predicted"/>
<feature type="region of interest" description="Disordered" evidence="1">
    <location>
        <begin position="1"/>
        <end position="46"/>
    </location>
</feature>